<organism evidence="8 9">
    <name type="scientific">Paenibacillus woosongensis</name>
    <dbReference type="NCBI Taxonomy" id="307580"/>
    <lineage>
        <taxon>Bacteria</taxon>
        <taxon>Bacillati</taxon>
        <taxon>Bacillota</taxon>
        <taxon>Bacilli</taxon>
        <taxon>Bacillales</taxon>
        <taxon>Paenibacillaceae</taxon>
        <taxon>Paenibacillus</taxon>
    </lineage>
</organism>
<keyword evidence="8" id="KW-0282">Flagellum</keyword>
<evidence type="ECO:0000256" key="3">
    <source>
        <dbReference type="ARBA" id="ARBA00023054"/>
    </source>
</evidence>
<comment type="function">
    <text evidence="5">Required for morphogenesis and for the elongation of the flagellar filament by facilitating polymerization of the flagellin monomers at the tip of growing filament. Forms a capping structure, which prevents flagellin subunits (transported through the central channel of the flagellum) from leaking out without polymerization at the distal end.</text>
</comment>
<proteinExistence type="inferred from homology"/>
<evidence type="ECO:0000259" key="6">
    <source>
        <dbReference type="Pfam" id="PF02465"/>
    </source>
</evidence>
<dbReference type="InterPro" id="IPR010810">
    <property type="entry name" value="Flagellin_hook_IN_motif"/>
</dbReference>
<keyword evidence="3" id="KW-0175">Coiled coil</keyword>
<evidence type="ECO:0000313" key="9">
    <source>
        <dbReference type="Proteomes" id="UP001177943"/>
    </source>
</evidence>
<feature type="domain" description="Flagellar hook-associated protein 2 N-terminal" evidence="6">
    <location>
        <begin position="16"/>
        <end position="108"/>
    </location>
</feature>
<dbReference type="Pfam" id="PF07195">
    <property type="entry name" value="FliD_C"/>
    <property type="match status" value="1"/>
</dbReference>
<keyword evidence="8" id="KW-0966">Cell projection</keyword>
<keyword evidence="5" id="KW-0964">Secreted</keyword>
<evidence type="ECO:0000259" key="7">
    <source>
        <dbReference type="Pfam" id="PF07195"/>
    </source>
</evidence>
<dbReference type="GO" id="GO:0005576">
    <property type="term" value="C:extracellular region"/>
    <property type="evidence" value="ECO:0007669"/>
    <property type="project" value="UniProtKB-SubCell"/>
</dbReference>
<comment type="subcellular location">
    <subcellularLocation>
        <location evidence="5">Secreted</location>
    </subcellularLocation>
    <subcellularLocation>
        <location evidence="5">Bacterial flagellum</location>
    </subcellularLocation>
</comment>
<dbReference type="Proteomes" id="UP001177943">
    <property type="component" value="Chromosome"/>
</dbReference>
<reference evidence="8" key="1">
    <citation type="submission" date="2023-05" db="EMBL/GenBank/DDBJ databases">
        <title>Comparative genomics of Bacillaceae isolates and their secondary metabolite potential.</title>
        <authorList>
            <person name="Song L."/>
            <person name="Nielsen L.J."/>
            <person name="Mohite O."/>
            <person name="Xu X."/>
            <person name="Weber T."/>
            <person name="Kovacs A.T."/>
        </authorList>
    </citation>
    <scope>NUCLEOTIDE SEQUENCE</scope>
    <source>
        <strain evidence="8">B2_4</strain>
    </source>
</reference>
<dbReference type="Gene3D" id="3.30.70.2120">
    <property type="match status" value="1"/>
</dbReference>
<dbReference type="InterPro" id="IPR003481">
    <property type="entry name" value="FliD_N"/>
</dbReference>
<feature type="domain" description="Flagellar hook-associated protein 2 C-terminal" evidence="7">
    <location>
        <begin position="217"/>
        <end position="482"/>
    </location>
</feature>
<gene>
    <name evidence="8" type="primary">fliD</name>
    <name evidence="8" type="ORF">QNH46_22120</name>
</gene>
<dbReference type="Pfam" id="PF02465">
    <property type="entry name" value="FliD_N"/>
    <property type="match status" value="1"/>
</dbReference>
<evidence type="ECO:0000256" key="5">
    <source>
        <dbReference type="RuleBase" id="RU362066"/>
    </source>
</evidence>
<accession>A0AA95I760</accession>
<dbReference type="GO" id="GO:0009421">
    <property type="term" value="C:bacterial-type flagellum filament cap"/>
    <property type="evidence" value="ECO:0007669"/>
    <property type="project" value="InterPro"/>
</dbReference>
<dbReference type="KEGG" id="pwn:QNH46_22120"/>
<dbReference type="GO" id="GO:0071973">
    <property type="term" value="P:bacterial-type flagellum-dependent cell motility"/>
    <property type="evidence" value="ECO:0007669"/>
    <property type="project" value="TreeGrafter"/>
</dbReference>
<evidence type="ECO:0000313" key="8">
    <source>
        <dbReference type="EMBL" id="WHX48718.1"/>
    </source>
</evidence>
<dbReference type="EMBL" id="CP126084">
    <property type="protein sequence ID" value="WHX48718.1"/>
    <property type="molecule type" value="Genomic_DNA"/>
</dbReference>
<dbReference type="Pfam" id="PF07196">
    <property type="entry name" value="Flagellin_IN"/>
    <property type="match status" value="1"/>
</dbReference>
<evidence type="ECO:0000256" key="2">
    <source>
        <dbReference type="ARBA" id="ARBA00011255"/>
    </source>
</evidence>
<name>A0AA95I760_9BACL</name>
<dbReference type="InterPro" id="IPR040026">
    <property type="entry name" value="FliD"/>
</dbReference>
<keyword evidence="8" id="KW-0969">Cilium</keyword>
<dbReference type="PANTHER" id="PTHR30288:SF0">
    <property type="entry name" value="FLAGELLAR HOOK-ASSOCIATED PROTEIN 2"/>
    <property type="match status" value="1"/>
</dbReference>
<keyword evidence="4 5" id="KW-0975">Bacterial flagellum</keyword>
<evidence type="ECO:0000256" key="1">
    <source>
        <dbReference type="ARBA" id="ARBA00009764"/>
    </source>
</evidence>
<protein>
    <recommendedName>
        <fullName evidence="5">Flagellar hook-associated protein 2</fullName>
        <shortName evidence="5">HAP2</shortName>
    </recommendedName>
    <alternativeName>
        <fullName evidence="5">Flagellar cap protein</fullName>
    </alternativeName>
</protein>
<dbReference type="GO" id="GO:0007155">
    <property type="term" value="P:cell adhesion"/>
    <property type="evidence" value="ECO:0007669"/>
    <property type="project" value="InterPro"/>
</dbReference>
<evidence type="ECO:0000256" key="4">
    <source>
        <dbReference type="ARBA" id="ARBA00023143"/>
    </source>
</evidence>
<comment type="similarity">
    <text evidence="1 5">Belongs to the FliD family.</text>
</comment>
<dbReference type="AlphaFoldDB" id="A0AA95I760"/>
<dbReference type="GO" id="GO:0009424">
    <property type="term" value="C:bacterial-type flagellum hook"/>
    <property type="evidence" value="ECO:0007669"/>
    <property type="project" value="UniProtKB-UniRule"/>
</dbReference>
<dbReference type="PANTHER" id="PTHR30288">
    <property type="entry name" value="FLAGELLAR CAP/ASSEMBLY PROTEIN FLID"/>
    <property type="match status" value="1"/>
</dbReference>
<comment type="subunit">
    <text evidence="2 5">Homopentamer.</text>
</comment>
<dbReference type="RefSeq" id="WP_283926040.1">
    <property type="nucleotide sequence ID" value="NZ_CP126084.1"/>
</dbReference>
<dbReference type="InterPro" id="IPR010809">
    <property type="entry name" value="FliD_C"/>
</dbReference>
<sequence>MAINSPIRITGFSGTLDTDSLITKLMQAERVPLDKVLKSKQFTIWQREDYQAMNTALLSFRNSINNLRFESNFEKTTATSSNTSVIEVASSGTSAGISSVRVGKLATSATIVSNPIASATQTISESGAISINGKATVAFTAGVSTVESIVKDINSKASQTGVKANFDKASGVLYLSSSQMGDNSEVNIASLDPSNPSDTSLGDFMSFLNLSQSSAVGSDAEYYVNGSTTAIKSASNSVSINGVQVTLRSQGEASIGVVTDRSGIVDKIKDFVTQYNSLIDLYSTTANTRRSREYEPLTSEQKEAMSESQITQWEKRARQGTLYNDSILRDTLSSMRSALNTPLNVPSDQIQMLSSIGITVMTDYKENGKLQIDEAKLQEAINTRFDEVKQLFVRASDEDPPAGKSNIGIADRLYNIANVQMEKFKKKMGSGSLEAMDDSVIGKQLKALSEQESNWKRKLEDIETRYYKRFAAMEAALQKMNSQSSWLFSQLGQ</sequence>